<feature type="region of interest" description="Disordered" evidence="1">
    <location>
        <begin position="410"/>
        <end position="429"/>
    </location>
</feature>
<protein>
    <submittedName>
        <fullName evidence="2">Uncharacterized protein</fullName>
    </submittedName>
</protein>
<reference evidence="2" key="1">
    <citation type="submission" date="2020-05" db="EMBL/GenBank/DDBJ databases">
        <title>Phylogenomic resolution of chytrid fungi.</title>
        <authorList>
            <person name="Stajich J.E."/>
            <person name="Amses K."/>
            <person name="Simmons R."/>
            <person name="Seto K."/>
            <person name="Myers J."/>
            <person name="Bonds A."/>
            <person name="Quandt C.A."/>
            <person name="Barry K."/>
            <person name="Liu P."/>
            <person name="Grigoriev I."/>
            <person name="Longcore J.E."/>
            <person name="James T.Y."/>
        </authorList>
    </citation>
    <scope>NUCLEOTIDE SEQUENCE</scope>
    <source>
        <strain evidence="2">JEL0513</strain>
    </source>
</reference>
<evidence type="ECO:0000256" key="1">
    <source>
        <dbReference type="SAM" id="MobiDB-lite"/>
    </source>
</evidence>
<feature type="compositionally biased region" description="Polar residues" evidence="1">
    <location>
        <begin position="63"/>
        <end position="95"/>
    </location>
</feature>
<dbReference type="Proteomes" id="UP001211907">
    <property type="component" value="Unassembled WGS sequence"/>
</dbReference>
<feature type="region of interest" description="Disordered" evidence="1">
    <location>
        <begin position="46"/>
        <end position="95"/>
    </location>
</feature>
<evidence type="ECO:0000313" key="2">
    <source>
        <dbReference type="EMBL" id="KAJ3124800.1"/>
    </source>
</evidence>
<evidence type="ECO:0000313" key="3">
    <source>
        <dbReference type="Proteomes" id="UP001211907"/>
    </source>
</evidence>
<comment type="caution">
    <text evidence="2">The sequence shown here is derived from an EMBL/GenBank/DDBJ whole genome shotgun (WGS) entry which is preliminary data.</text>
</comment>
<organism evidence="2 3">
    <name type="scientific">Physocladia obscura</name>
    <dbReference type="NCBI Taxonomy" id="109957"/>
    <lineage>
        <taxon>Eukaryota</taxon>
        <taxon>Fungi</taxon>
        <taxon>Fungi incertae sedis</taxon>
        <taxon>Chytridiomycota</taxon>
        <taxon>Chytridiomycota incertae sedis</taxon>
        <taxon>Chytridiomycetes</taxon>
        <taxon>Chytridiales</taxon>
        <taxon>Chytriomycetaceae</taxon>
        <taxon>Physocladia</taxon>
    </lineage>
</organism>
<dbReference type="AlphaFoldDB" id="A0AAD5T4M4"/>
<feature type="region of interest" description="Disordered" evidence="1">
    <location>
        <begin position="270"/>
        <end position="293"/>
    </location>
</feature>
<name>A0AAD5T4M4_9FUNG</name>
<keyword evidence="3" id="KW-1185">Reference proteome</keyword>
<dbReference type="EMBL" id="JADGJH010000649">
    <property type="protein sequence ID" value="KAJ3124800.1"/>
    <property type="molecule type" value="Genomic_DNA"/>
</dbReference>
<sequence length="566" mass="63976">MNSLLKKKKDEMIRMAGKLGANTSNTLPTHSNIEFTASAFPTPKRLKLDPASSSHKQPVYSDLSLTPKSVRTSNSLSRFKNIPHTPQQPQSNSKNHLAFATPTSQLSFLSTDSERKRMIATLPKSLNQRITIQTQNSRARSLAVSSDTNRSVGPYHFDLPTSVSQYNSHENLQNSQQQFSDHEIYTESKKSIDINIEDNLFKNSYLRDGNESSADSFEIENTPSRQLQQLHAFPPPASLSSTSVLQPSLRQQRWNSIHQKQHLQHLPFTEKLEEETEDVQREESKTRQKQRTSKSVFPFSLLNNGGIRGRSEISSNNLKANYFEESERLSSASKQLPENSMIKFPIQMQAYKNKESASLLQPYTAQTVSRSPEPQTKFETSTLTPSASKLTGSHMQSFARNSFFQYPAAQSLQIQPQEQKQQQEQRQQSVRGFDLMNKHTSNCMEFSSAIPFLSHASENHLVFYEYSDERIKDDSVVNTCIDNFSDGGRMSGNDIDGTNESCHVGTDEFGDIQGTRYSNLGDSDREQKFYGEFASGVFASCKETGRDPDLIGESMIIDGENEFDWF</sequence>
<feature type="region of interest" description="Disordered" evidence="1">
    <location>
        <begin position="366"/>
        <end position="389"/>
    </location>
</feature>
<proteinExistence type="predicted"/>
<feature type="compositionally biased region" description="Low complexity" evidence="1">
    <location>
        <begin position="410"/>
        <end position="428"/>
    </location>
</feature>
<accession>A0AAD5T4M4</accession>
<gene>
    <name evidence="2" type="ORF">HK100_011102</name>
</gene>